<accession>A0A4Q9MW63</accession>
<organism evidence="2">
    <name type="scientific">Dichomitus squalens</name>
    <dbReference type="NCBI Taxonomy" id="114155"/>
    <lineage>
        <taxon>Eukaryota</taxon>
        <taxon>Fungi</taxon>
        <taxon>Dikarya</taxon>
        <taxon>Basidiomycota</taxon>
        <taxon>Agaricomycotina</taxon>
        <taxon>Agaricomycetes</taxon>
        <taxon>Polyporales</taxon>
        <taxon>Polyporaceae</taxon>
        <taxon>Dichomitus</taxon>
    </lineage>
</organism>
<dbReference type="OrthoDB" id="3269175at2759"/>
<protein>
    <submittedName>
        <fullName evidence="2">Uncharacterized protein</fullName>
    </submittedName>
</protein>
<dbReference type="AlphaFoldDB" id="A0A4Q9MW63"/>
<feature type="compositionally biased region" description="Acidic residues" evidence="1">
    <location>
        <begin position="235"/>
        <end position="257"/>
    </location>
</feature>
<feature type="region of interest" description="Disordered" evidence="1">
    <location>
        <begin position="75"/>
        <end position="104"/>
    </location>
</feature>
<evidence type="ECO:0000256" key="1">
    <source>
        <dbReference type="SAM" id="MobiDB-lite"/>
    </source>
</evidence>
<gene>
    <name evidence="2" type="ORF">BD311DRAFT_656438</name>
</gene>
<dbReference type="Proteomes" id="UP000292957">
    <property type="component" value="Unassembled WGS sequence"/>
</dbReference>
<proteinExistence type="predicted"/>
<sequence length="352" mass="39031">MADPGRATTSQHLQRLNGAIEEIEDVRTGCETNLKKTTQALRYLLEENKALRAELKVVVDRLAFVEAVMDIEEEGGNEDRAERAGIGTGEGTGEDIGEGTGNLASEPVLDSKANVVNLTYLRLSGVEKLVKRYLPDYPGEDEEWPLDPATGQRYLCCKWNASARDRVNTEGLTALRDAVRASGALREPKCAPYLGKILDAHLDARFAAKFGYMAREYRTYCKEQAVQVGQAGEGGADDEDAFGPDRGEDEDAVEGETEAARLQRSIRRTRAVTVAMQRERKAKGTAWDDPRYAGAFLVNAQSDYEDEFKEGDRPAGVPVKSRNQSRQVCFNGEIQESRGRWQRGHDIVDRAR</sequence>
<name>A0A4Q9MW63_9APHY</name>
<feature type="region of interest" description="Disordered" evidence="1">
    <location>
        <begin position="230"/>
        <end position="261"/>
    </location>
</feature>
<reference evidence="2" key="1">
    <citation type="submission" date="2019-01" db="EMBL/GenBank/DDBJ databases">
        <title>Draft genome sequences of three monokaryotic isolates of the white-rot basidiomycete fungus Dichomitus squalens.</title>
        <authorList>
            <consortium name="DOE Joint Genome Institute"/>
            <person name="Lopez S.C."/>
            <person name="Andreopoulos B."/>
            <person name="Pangilinan J."/>
            <person name="Lipzen A."/>
            <person name="Riley R."/>
            <person name="Ahrendt S."/>
            <person name="Ng V."/>
            <person name="Barry K."/>
            <person name="Daum C."/>
            <person name="Grigoriev I.V."/>
            <person name="Hilden K.S."/>
            <person name="Makela M.R."/>
            <person name="de Vries R.P."/>
        </authorList>
    </citation>
    <scope>NUCLEOTIDE SEQUENCE [LARGE SCALE GENOMIC DNA]</scope>
    <source>
        <strain evidence="2">OM18370.1</strain>
    </source>
</reference>
<evidence type="ECO:0000313" key="2">
    <source>
        <dbReference type="EMBL" id="TBU31657.1"/>
    </source>
</evidence>
<dbReference type="EMBL" id="ML143398">
    <property type="protein sequence ID" value="TBU31657.1"/>
    <property type="molecule type" value="Genomic_DNA"/>
</dbReference>